<proteinExistence type="predicted"/>
<keyword evidence="3" id="KW-1185">Reference proteome</keyword>
<name>A0ABR5YJ45_9SPHN</name>
<accession>A0ABR5YJ45</accession>
<feature type="chain" id="PRO_5045555825" evidence="1">
    <location>
        <begin position="20"/>
        <end position="209"/>
    </location>
</feature>
<protein>
    <submittedName>
        <fullName evidence="2">Nickel uptake transporter family protein</fullName>
    </submittedName>
</protein>
<keyword evidence="1" id="KW-0732">Signal</keyword>
<organism evidence="2 3">
    <name type="scientific">Sphingomonas hankookensis</name>
    <dbReference type="NCBI Taxonomy" id="563996"/>
    <lineage>
        <taxon>Bacteria</taxon>
        <taxon>Pseudomonadati</taxon>
        <taxon>Pseudomonadota</taxon>
        <taxon>Alphaproteobacteria</taxon>
        <taxon>Sphingomonadales</taxon>
        <taxon>Sphingomonadaceae</taxon>
        <taxon>Sphingomonas</taxon>
    </lineage>
</organism>
<evidence type="ECO:0000313" key="3">
    <source>
        <dbReference type="Proteomes" id="UP000076609"/>
    </source>
</evidence>
<dbReference type="EMBL" id="LQQO01000001">
    <property type="protein sequence ID" value="KZE18890.1"/>
    <property type="molecule type" value="Genomic_DNA"/>
</dbReference>
<feature type="signal peptide" evidence="1">
    <location>
        <begin position="1"/>
        <end position="19"/>
    </location>
</feature>
<reference evidence="3" key="1">
    <citation type="submission" date="2016-01" db="EMBL/GenBank/DDBJ databases">
        <title>Draft genome of Chromobacterium sp. F49.</title>
        <authorList>
            <person name="Hong K.W."/>
        </authorList>
    </citation>
    <scope>NUCLEOTIDE SEQUENCE [LARGE SCALE GENOMIC DNA]</scope>
    <source>
        <strain evidence="3">CN3</strain>
    </source>
</reference>
<evidence type="ECO:0000256" key="1">
    <source>
        <dbReference type="SAM" id="SignalP"/>
    </source>
</evidence>
<dbReference type="Proteomes" id="UP000076609">
    <property type="component" value="Unassembled WGS sequence"/>
</dbReference>
<evidence type="ECO:0000313" key="2">
    <source>
        <dbReference type="EMBL" id="KZE18890.1"/>
    </source>
</evidence>
<comment type="caution">
    <text evidence="2">The sequence shown here is derived from an EMBL/GenBank/DDBJ whole genome shotgun (WGS) entry which is preliminary data.</text>
</comment>
<gene>
    <name evidence="2" type="ORF">AVT10_02380</name>
</gene>
<sequence length="209" mass="21965">MMRRLALMIALVAPATANAHEVWVERDGNGPARIYLGEPAEAMPAGGDPEFKNLTAPKIVGQANVPLVRRAGYIEAAVAPGDVRVTDDSVFQPWGEAGAKEGVVYYARAGRSETGTRMTYEIAPLSAGANRFALLHNGKPVASAKMTLIAPDRKSVELTAGADGAVDVPVAGKGRYLLNSAQVETGRLRVAGGPVDKLHHIATTTFVVP</sequence>